<feature type="signal peptide" evidence="1">
    <location>
        <begin position="1"/>
        <end position="22"/>
    </location>
</feature>
<evidence type="ECO:0000313" key="2">
    <source>
        <dbReference type="EMBL" id="BCY29089.1"/>
    </source>
</evidence>
<keyword evidence="1" id="KW-0732">Signal</keyword>
<evidence type="ECO:0000313" key="3">
    <source>
        <dbReference type="Proteomes" id="UP000825258"/>
    </source>
</evidence>
<evidence type="ECO:0000256" key="1">
    <source>
        <dbReference type="SAM" id="SignalP"/>
    </source>
</evidence>
<dbReference type="RefSeq" id="WP_221258184.1">
    <property type="nucleotide sequence ID" value="NZ_AP024749.1"/>
</dbReference>
<protein>
    <recommendedName>
        <fullName evidence="4">Lipoprotein</fullName>
    </recommendedName>
</protein>
<organism evidence="2 3">
    <name type="scientific">Flavobacterium okayamense</name>
    <dbReference type="NCBI Taxonomy" id="2830782"/>
    <lineage>
        <taxon>Bacteria</taxon>
        <taxon>Pseudomonadati</taxon>
        <taxon>Bacteroidota</taxon>
        <taxon>Flavobacteriia</taxon>
        <taxon>Flavobacteriales</taxon>
        <taxon>Flavobacteriaceae</taxon>
        <taxon>Flavobacterium</taxon>
    </lineage>
</organism>
<reference evidence="2 3" key="1">
    <citation type="submission" date="2021-06" db="EMBL/GenBank/DDBJ databases">
        <title>Whole genome sequences of Flavobacterium sp. KK2020170 and assembly.</title>
        <authorList>
            <person name="Kitahara K."/>
            <person name="Miyoshi S."/>
            <person name="Uesaka K."/>
        </authorList>
    </citation>
    <scope>NUCLEOTIDE SEQUENCE [LARGE SCALE GENOMIC DNA]</scope>
    <source>
        <strain evidence="2 3">KK2020170</strain>
    </source>
</reference>
<proteinExistence type="predicted"/>
<dbReference type="EMBL" id="AP024749">
    <property type="protein sequence ID" value="BCY29089.1"/>
    <property type="molecule type" value="Genomic_DNA"/>
</dbReference>
<evidence type="ECO:0008006" key="4">
    <source>
        <dbReference type="Google" id="ProtNLM"/>
    </source>
</evidence>
<feature type="chain" id="PRO_5046215821" description="Lipoprotein" evidence="1">
    <location>
        <begin position="23"/>
        <end position="264"/>
    </location>
</feature>
<sequence>MKALKVLPFLFILTLFSCSSDSDDSNNGSNLPYNLTLTDGDYWTYDVTGAAGTSRDSLYIANDTVISGKTYKKFKTESLPTGFYSSSLNNNGVRMENYNLLLSGSLDFGANQGLPTNISISLDDFVIFNPNASQGTTLDTYSDSFQQTVGTFPLTINYTLKSTAGNSYTTFTSNGETYTNVKSTIITLNMNITTDFNGFALPVLSSQDVLVSEQLIAENIGVFKSNSTFSYTIDPLFASQISQFGIPASASQDQEELLDTYLIN</sequence>
<gene>
    <name evidence="2" type="ORF">KK2020170_19570</name>
</gene>
<accession>A0ABM7S8J4</accession>
<dbReference type="Proteomes" id="UP000825258">
    <property type="component" value="Chromosome"/>
</dbReference>
<name>A0ABM7S8J4_9FLAO</name>
<keyword evidence="3" id="KW-1185">Reference proteome</keyword>